<dbReference type="AlphaFoldDB" id="A0A6P8YMH2"/>
<dbReference type="InterPro" id="IPR052728">
    <property type="entry name" value="O2_lipid_transport_reg"/>
</dbReference>
<sequence>MFGIIMLHRVLCRASVPLLNADYVETAISRVDKVAMMNSTGLVATFFVISGFLEAWLLMKHNAKHRRFSVAVLVQQFANRYLRLLPALAVALAIETQWLQYMGSGPFWGQTADKVMRDCQQYWWTHFLFINNYVAQGSTVSL</sequence>
<dbReference type="Proteomes" id="UP000515158">
    <property type="component" value="Unplaced"/>
</dbReference>
<evidence type="ECO:0000256" key="1">
    <source>
        <dbReference type="SAM" id="Phobius"/>
    </source>
</evidence>
<protein>
    <submittedName>
        <fullName evidence="3">Nose resistant to fluoxetine protein 6-like</fullName>
    </submittedName>
</protein>
<dbReference type="PANTHER" id="PTHR11161:SF0">
    <property type="entry name" value="O-ACYLTRANSFERASE LIKE PROTEIN"/>
    <property type="match status" value="1"/>
</dbReference>
<keyword evidence="2" id="KW-1185">Reference proteome</keyword>
<reference evidence="3" key="1">
    <citation type="submission" date="2025-08" db="UniProtKB">
        <authorList>
            <consortium name="RefSeq"/>
        </authorList>
    </citation>
    <scope>IDENTIFICATION</scope>
    <source>
        <tissue evidence="3">Total insect</tissue>
    </source>
</reference>
<evidence type="ECO:0000313" key="3">
    <source>
        <dbReference type="RefSeq" id="XP_034238345.1"/>
    </source>
</evidence>
<gene>
    <name evidence="3" type="primary">LOC117643526</name>
</gene>
<dbReference type="RefSeq" id="XP_034238345.1">
    <property type="nucleotide sequence ID" value="XM_034382454.1"/>
</dbReference>
<dbReference type="InParanoid" id="A0A6P8YMH2"/>
<keyword evidence="1" id="KW-1133">Transmembrane helix</keyword>
<feature type="transmembrane region" description="Helical" evidence="1">
    <location>
        <begin position="39"/>
        <end position="59"/>
    </location>
</feature>
<dbReference type="KEGG" id="tpal:117643526"/>
<keyword evidence="1" id="KW-0472">Membrane</keyword>
<dbReference type="OrthoDB" id="118951at2759"/>
<accession>A0A6P8YMH2</accession>
<evidence type="ECO:0000313" key="2">
    <source>
        <dbReference type="Proteomes" id="UP000515158"/>
    </source>
</evidence>
<dbReference type="GeneID" id="117643526"/>
<proteinExistence type="predicted"/>
<organism evidence="3">
    <name type="scientific">Thrips palmi</name>
    <name type="common">Melon thrips</name>
    <dbReference type="NCBI Taxonomy" id="161013"/>
    <lineage>
        <taxon>Eukaryota</taxon>
        <taxon>Metazoa</taxon>
        <taxon>Ecdysozoa</taxon>
        <taxon>Arthropoda</taxon>
        <taxon>Hexapoda</taxon>
        <taxon>Insecta</taxon>
        <taxon>Pterygota</taxon>
        <taxon>Neoptera</taxon>
        <taxon>Paraneoptera</taxon>
        <taxon>Thysanoptera</taxon>
        <taxon>Terebrantia</taxon>
        <taxon>Thripoidea</taxon>
        <taxon>Thripidae</taxon>
        <taxon>Thrips</taxon>
    </lineage>
</organism>
<name>A0A6P8YMH2_THRPL</name>
<keyword evidence="1" id="KW-0812">Transmembrane</keyword>
<dbReference type="PANTHER" id="PTHR11161">
    <property type="entry name" value="O-ACYLTRANSFERASE"/>
    <property type="match status" value="1"/>
</dbReference>